<dbReference type="AlphaFoldDB" id="A0A3B0CDL1"/>
<keyword evidence="4" id="KW-1185">Reference proteome</keyword>
<evidence type="ECO:0000256" key="2">
    <source>
        <dbReference type="SAM" id="Phobius"/>
    </source>
</evidence>
<keyword evidence="2" id="KW-1133">Transmembrane helix</keyword>
<proteinExistence type="predicted"/>
<sequence length="167" mass="18993">METNRNTRILIGILILIIIGLLLNNCKDRPSSKEVPPPSQTISMEQARTLQREFVGTRSDIINKTLGFEDTRDFWFSLDSLEQYIRYVRSESTKQGLEDLGLRIYYAAYPEESKEKWPDPGFSTVIIVPTYGKPDLSNGFFPSPPVQRNSNVRSYNYAGGGKPPKDL</sequence>
<comment type="caution">
    <text evidence="3">The sequence shown here is derived from an EMBL/GenBank/DDBJ whole genome shotgun (WGS) entry which is preliminary data.</text>
</comment>
<dbReference type="RefSeq" id="WP_120709824.1">
    <property type="nucleotide sequence ID" value="NZ_RBCJ01000001.1"/>
</dbReference>
<name>A0A3B0CDL1_9FLAO</name>
<evidence type="ECO:0000313" key="3">
    <source>
        <dbReference type="EMBL" id="RKN82634.1"/>
    </source>
</evidence>
<feature type="region of interest" description="Disordered" evidence="1">
    <location>
        <begin position="138"/>
        <end position="167"/>
    </location>
</feature>
<evidence type="ECO:0000256" key="1">
    <source>
        <dbReference type="SAM" id="MobiDB-lite"/>
    </source>
</evidence>
<feature type="compositionally biased region" description="Gly residues" evidence="1">
    <location>
        <begin position="158"/>
        <end position="167"/>
    </location>
</feature>
<accession>A0A3B0CDL1</accession>
<keyword evidence="2" id="KW-0812">Transmembrane</keyword>
<feature type="transmembrane region" description="Helical" evidence="2">
    <location>
        <begin position="6"/>
        <end position="23"/>
    </location>
</feature>
<protein>
    <submittedName>
        <fullName evidence="3">Uncharacterized protein</fullName>
    </submittedName>
</protein>
<keyword evidence="2" id="KW-0472">Membrane</keyword>
<organism evidence="3 4">
    <name type="scientific">Ulvibacterium marinum</name>
    <dbReference type="NCBI Taxonomy" id="2419782"/>
    <lineage>
        <taxon>Bacteria</taxon>
        <taxon>Pseudomonadati</taxon>
        <taxon>Bacteroidota</taxon>
        <taxon>Flavobacteriia</taxon>
        <taxon>Flavobacteriales</taxon>
        <taxon>Flavobacteriaceae</taxon>
        <taxon>Ulvibacterium</taxon>
    </lineage>
</organism>
<dbReference type="EMBL" id="RBCJ01000001">
    <property type="protein sequence ID" value="RKN82634.1"/>
    <property type="molecule type" value="Genomic_DNA"/>
</dbReference>
<reference evidence="3 4" key="1">
    <citation type="submission" date="2018-10" db="EMBL/GenBank/DDBJ databases">
        <title>Ulvibacterium marinum gen. nov., sp. nov., a novel marine bacterium of the family Flavobacteriaceae, isolated from a culture of the green alga Ulva prolifera.</title>
        <authorList>
            <person name="Zhang Z."/>
        </authorList>
    </citation>
    <scope>NUCLEOTIDE SEQUENCE [LARGE SCALE GENOMIC DNA]</scope>
    <source>
        <strain evidence="3 4">CCMM003</strain>
    </source>
</reference>
<dbReference type="OrthoDB" id="1440507at2"/>
<evidence type="ECO:0000313" key="4">
    <source>
        <dbReference type="Proteomes" id="UP000276603"/>
    </source>
</evidence>
<dbReference type="Proteomes" id="UP000276603">
    <property type="component" value="Unassembled WGS sequence"/>
</dbReference>
<gene>
    <name evidence="3" type="ORF">D7Z94_01975</name>
</gene>